<keyword evidence="10" id="KW-0275">Fatty acid biosynthesis</keyword>
<dbReference type="OrthoDB" id="7482721at2759"/>
<evidence type="ECO:0000256" key="14">
    <source>
        <dbReference type="ARBA" id="ARBA00048843"/>
    </source>
</evidence>
<evidence type="ECO:0000256" key="9">
    <source>
        <dbReference type="ARBA" id="ARBA00023128"/>
    </source>
</evidence>
<evidence type="ECO:0000256" key="7">
    <source>
        <dbReference type="ARBA" id="ARBA00023002"/>
    </source>
</evidence>
<evidence type="ECO:0000256" key="2">
    <source>
        <dbReference type="ARBA" id="ARBA00010371"/>
    </source>
</evidence>
<evidence type="ECO:0000256" key="11">
    <source>
        <dbReference type="ARBA" id="ARBA00038963"/>
    </source>
</evidence>
<evidence type="ECO:0000256" key="6">
    <source>
        <dbReference type="ARBA" id="ARBA00022946"/>
    </source>
</evidence>
<dbReference type="InterPro" id="IPR051034">
    <property type="entry name" value="Mito_Enoyl-ACP_Reductase"/>
</dbReference>
<dbReference type="InterPro" id="IPR036291">
    <property type="entry name" value="NAD(P)-bd_dom_sf"/>
</dbReference>
<sequence>MAVSSRFIKYGMQHIKTYIWRTYCSAVANVPRSCRGLVYTEYGDPAKVISLQDFELPEFDEQSVFLEMLATPINPADLNMVQGTYPIKPCLPAVGGNEGVGEVLAVGSGVKNINIGDWVLMASAGLGCWTEKKVLNEKDVLKIPVKEGLPVEVAAMLSVNPCTAYRMLKDFEYLHPGDVILQNGANSGVGQAVIQLSANWGITSLNVVRDRDNFEELKENLTSLGATYVVTEDEFQNANKIKEILKDHKPPRLAFNCVGGKSSTQLIRYLSEKGTMVTYGGMSRKPITVPTSAFIFKDIQLRGFWMTKWNEYNLNSPERTMMLEDLCEMAKCGDFTTPDCETFQLNDYENALLNSVSSFTKKSLFLMNSGRS</sequence>
<keyword evidence="9" id="KW-0496">Mitochondrion</keyword>
<dbReference type="SUPFAM" id="SSF51735">
    <property type="entry name" value="NAD(P)-binding Rossmann-fold domains"/>
    <property type="match status" value="1"/>
</dbReference>
<dbReference type="Pfam" id="PF00107">
    <property type="entry name" value="ADH_zinc_N"/>
    <property type="match status" value="1"/>
</dbReference>
<dbReference type="GO" id="GO:0006633">
    <property type="term" value="P:fatty acid biosynthetic process"/>
    <property type="evidence" value="ECO:0007669"/>
    <property type="project" value="UniProtKB-KW"/>
</dbReference>
<dbReference type="InterPro" id="IPR020843">
    <property type="entry name" value="ER"/>
</dbReference>
<organism evidence="16 17">
    <name type="scientific">Paramuricea clavata</name>
    <name type="common">Red gorgonian</name>
    <name type="synonym">Violescent sea-whip</name>
    <dbReference type="NCBI Taxonomy" id="317549"/>
    <lineage>
        <taxon>Eukaryota</taxon>
        <taxon>Metazoa</taxon>
        <taxon>Cnidaria</taxon>
        <taxon>Anthozoa</taxon>
        <taxon>Octocorallia</taxon>
        <taxon>Malacalcyonacea</taxon>
        <taxon>Plexauridae</taxon>
        <taxon>Paramuricea</taxon>
    </lineage>
</organism>
<keyword evidence="7" id="KW-0560">Oxidoreductase</keyword>
<dbReference type="PANTHER" id="PTHR43981">
    <property type="entry name" value="ENOYL-[ACYL-CARRIER-PROTEIN] REDUCTASE, MITOCHONDRIAL"/>
    <property type="match status" value="1"/>
</dbReference>
<evidence type="ECO:0000256" key="12">
    <source>
        <dbReference type="ARBA" id="ARBA00041058"/>
    </source>
</evidence>
<comment type="catalytic activity">
    <reaction evidence="14">
        <text>a 2,3-saturated acyl-[ACP] + NADP(+) = a (2E)-enoyl-[ACP] + NADPH + H(+)</text>
        <dbReference type="Rhea" id="RHEA:22564"/>
        <dbReference type="Rhea" id="RHEA-COMP:9925"/>
        <dbReference type="Rhea" id="RHEA-COMP:9926"/>
        <dbReference type="ChEBI" id="CHEBI:15378"/>
        <dbReference type="ChEBI" id="CHEBI:57783"/>
        <dbReference type="ChEBI" id="CHEBI:58349"/>
        <dbReference type="ChEBI" id="CHEBI:78784"/>
        <dbReference type="ChEBI" id="CHEBI:78785"/>
        <dbReference type="EC" id="1.3.1.104"/>
    </reaction>
</comment>
<dbReference type="SMART" id="SM00829">
    <property type="entry name" value="PKS_ER"/>
    <property type="match status" value="1"/>
</dbReference>
<dbReference type="FunFam" id="3.90.180.10:FF:000010">
    <property type="entry name" value="Enoyl-[acyl-carrier-protein] reductase, mitochondrial"/>
    <property type="match status" value="1"/>
</dbReference>
<dbReference type="GO" id="GO:0141148">
    <property type="term" value="F:enoyl-[acyl-carrier-protein] reductase (NADPH) activity"/>
    <property type="evidence" value="ECO:0007669"/>
    <property type="project" value="UniProtKB-EC"/>
</dbReference>
<dbReference type="InterPro" id="IPR013149">
    <property type="entry name" value="ADH-like_C"/>
</dbReference>
<keyword evidence="8" id="KW-0443">Lipid metabolism</keyword>
<keyword evidence="6" id="KW-0809">Transit peptide</keyword>
<dbReference type="Gene3D" id="3.90.180.10">
    <property type="entry name" value="Medium-chain alcohol dehydrogenases, catalytic domain"/>
    <property type="match status" value="1"/>
</dbReference>
<keyword evidence="4" id="KW-0276">Fatty acid metabolism</keyword>
<evidence type="ECO:0000256" key="5">
    <source>
        <dbReference type="ARBA" id="ARBA00022857"/>
    </source>
</evidence>
<keyword evidence="3" id="KW-0444">Lipid biosynthesis</keyword>
<evidence type="ECO:0000313" key="17">
    <source>
        <dbReference type="Proteomes" id="UP001152795"/>
    </source>
</evidence>
<reference evidence="16" key="1">
    <citation type="submission" date="2020-04" db="EMBL/GenBank/DDBJ databases">
        <authorList>
            <person name="Alioto T."/>
            <person name="Alioto T."/>
            <person name="Gomez Garrido J."/>
        </authorList>
    </citation>
    <scope>NUCLEOTIDE SEQUENCE</scope>
    <source>
        <strain evidence="16">A484AB</strain>
    </source>
</reference>
<evidence type="ECO:0000259" key="15">
    <source>
        <dbReference type="SMART" id="SM00829"/>
    </source>
</evidence>
<evidence type="ECO:0000313" key="16">
    <source>
        <dbReference type="EMBL" id="CAB4017226.1"/>
    </source>
</evidence>
<dbReference type="SUPFAM" id="SSF50129">
    <property type="entry name" value="GroES-like"/>
    <property type="match status" value="1"/>
</dbReference>
<dbReference type="EC" id="1.3.1.104" evidence="11"/>
<evidence type="ECO:0000256" key="1">
    <source>
        <dbReference type="ARBA" id="ARBA00004173"/>
    </source>
</evidence>
<dbReference type="CDD" id="cd08290">
    <property type="entry name" value="ETR"/>
    <property type="match status" value="1"/>
</dbReference>
<comment type="similarity">
    <text evidence="2">Belongs to the zinc-containing alcohol dehydrogenase family. Quinone oxidoreductase subfamily.</text>
</comment>
<dbReference type="PANTHER" id="PTHR43981:SF2">
    <property type="entry name" value="ENOYL-[ACYL-CARRIER-PROTEIN] REDUCTASE, MITOCHONDRIAL"/>
    <property type="match status" value="1"/>
</dbReference>
<dbReference type="Pfam" id="PF08240">
    <property type="entry name" value="ADH_N"/>
    <property type="match status" value="1"/>
</dbReference>
<dbReference type="AlphaFoldDB" id="A0A6S7IHQ8"/>
<dbReference type="GO" id="GO:0005739">
    <property type="term" value="C:mitochondrion"/>
    <property type="evidence" value="ECO:0007669"/>
    <property type="project" value="UniProtKB-SubCell"/>
</dbReference>
<name>A0A6S7IHQ8_PARCT</name>
<evidence type="ECO:0000256" key="3">
    <source>
        <dbReference type="ARBA" id="ARBA00022516"/>
    </source>
</evidence>
<evidence type="ECO:0000256" key="10">
    <source>
        <dbReference type="ARBA" id="ARBA00023160"/>
    </source>
</evidence>
<evidence type="ECO:0000256" key="13">
    <source>
        <dbReference type="ARBA" id="ARBA00042123"/>
    </source>
</evidence>
<gene>
    <name evidence="16" type="ORF">PACLA_8A047923</name>
</gene>
<accession>A0A6S7IHQ8</accession>
<comment type="subcellular location">
    <subcellularLocation>
        <location evidence="1">Mitochondrion</location>
    </subcellularLocation>
</comment>
<evidence type="ECO:0000256" key="4">
    <source>
        <dbReference type="ARBA" id="ARBA00022832"/>
    </source>
</evidence>
<protein>
    <recommendedName>
        <fullName evidence="12">Enoyl-[acyl-carrier-protein] reductase, mitochondrial</fullName>
        <ecNumber evidence="11">1.3.1.104</ecNumber>
    </recommendedName>
    <alternativeName>
        <fullName evidence="13">2-enoyl thioester reductase</fullName>
    </alternativeName>
</protein>
<dbReference type="InterPro" id="IPR013154">
    <property type="entry name" value="ADH-like_N"/>
</dbReference>
<feature type="domain" description="Enoyl reductase (ER)" evidence="15">
    <location>
        <begin position="43"/>
        <end position="353"/>
    </location>
</feature>
<dbReference type="FunFam" id="3.40.50.720:FF:000112">
    <property type="entry name" value="Enoyl-[acyl-carrier-protein] reductase 1, mitochondrial"/>
    <property type="match status" value="1"/>
</dbReference>
<keyword evidence="17" id="KW-1185">Reference proteome</keyword>
<dbReference type="EMBL" id="CACRXK020009452">
    <property type="protein sequence ID" value="CAB4017226.1"/>
    <property type="molecule type" value="Genomic_DNA"/>
</dbReference>
<proteinExistence type="inferred from homology"/>
<comment type="caution">
    <text evidence="16">The sequence shown here is derived from an EMBL/GenBank/DDBJ whole genome shotgun (WGS) entry which is preliminary data.</text>
</comment>
<dbReference type="InterPro" id="IPR011032">
    <property type="entry name" value="GroES-like_sf"/>
</dbReference>
<evidence type="ECO:0000256" key="8">
    <source>
        <dbReference type="ARBA" id="ARBA00023098"/>
    </source>
</evidence>
<dbReference type="Gene3D" id="3.40.50.720">
    <property type="entry name" value="NAD(P)-binding Rossmann-like Domain"/>
    <property type="match status" value="1"/>
</dbReference>
<keyword evidence="5" id="KW-0521">NADP</keyword>
<dbReference type="Proteomes" id="UP001152795">
    <property type="component" value="Unassembled WGS sequence"/>
</dbReference>